<keyword evidence="3" id="KW-1185">Reference proteome</keyword>
<dbReference type="Proteomes" id="UP000264006">
    <property type="component" value="Chromosome"/>
</dbReference>
<evidence type="ECO:0000313" key="2">
    <source>
        <dbReference type="EMBL" id="AXV08247.1"/>
    </source>
</evidence>
<keyword evidence="1" id="KW-1133">Transmembrane helix</keyword>
<dbReference type="AlphaFoldDB" id="A0A346Y1A0"/>
<feature type="transmembrane region" description="Helical" evidence="1">
    <location>
        <begin position="146"/>
        <end position="169"/>
    </location>
</feature>
<proteinExistence type="predicted"/>
<feature type="transmembrane region" description="Helical" evidence="1">
    <location>
        <begin position="190"/>
        <end position="213"/>
    </location>
</feature>
<evidence type="ECO:0000313" key="3">
    <source>
        <dbReference type="Proteomes" id="UP000264006"/>
    </source>
</evidence>
<dbReference type="EMBL" id="CP031165">
    <property type="protein sequence ID" value="AXV08247.1"/>
    <property type="molecule type" value="Genomic_DNA"/>
</dbReference>
<organism evidence="2 3">
    <name type="scientific">Euzebya pacifica</name>
    <dbReference type="NCBI Taxonomy" id="1608957"/>
    <lineage>
        <taxon>Bacteria</taxon>
        <taxon>Bacillati</taxon>
        <taxon>Actinomycetota</taxon>
        <taxon>Nitriliruptoria</taxon>
        <taxon>Euzebyales</taxon>
    </lineage>
</organism>
<gene>
    <name evidence="2" type="ORF">DVS28_a3574</name>
</gene>
<accession>A0A346Y1A0</accession>
<evidence type="ECO:0008006" key="4">
    <source>
        <dbReference type="Google" id="ProtNLM"/>
    </source>
</evidence>
<dbReference type="KEGG" id="euz:DVS28_a3574"/>
<name>A0A346Y1A0_9ACTN</name>
<keyword evidence="1" id="KW-0472">Membrane</keyword>
<sequence>MDPLLEGVVAAAQPCSLALLLPAAGATVLAGRRGWLVATACITGAILATWGRASGLLPWLDPSSAGVIGPALAVVAVVGTVLLWQASRKALDPNTNDSSQTHAAGADAFRAGAGGAAVGVAAGLIWQPCVGPALGNVLSRLPDDPIGLFLPFAGYIVGLLLAVVALAALPHLHPTVTRRLGAVPVRVAAALPLVALAAVLVTGSHAQVIGALVRISSP</sequence>
<dbReference type="OrthoDB" id="9803065at2"/>
<feature type="transmembrane region" description="Helical" evidence="1">
    <location>
        <begin position="35"/>
        <end position="53"/>
    </location>
</feature>
<reference evidence="2 3" key="1">
    <citation type="submission" date="2018-09" db="EMBL/GenBank/DDBJ databases">
        <title>Complete genome sequence of Euzebya sp. DY32-46 isolated from seawater of Pacific Ocean.</title>
        <authorList>
            <person name="Xu L."/>
            <person name="Wu Y.-H."/>
            <person name="Xu X.-W."/>
        </authorList>
    </citation>
    <scope>NUCLEOTIDE SEQUENCE [LARGE SCALE GENOMIC DNA]</scope>
    <source>
        <strain evidence="2 3">DY32-46</strain>
    </source>
</reference>
<keyword evidence="1" id="KW-0812">Transmembrane</keyword>
<protein>
    <recommendedName>
        <fullName evidence="4">Cytochrome c biogenesis protein CcdA</fullName>
    </recommendedName>
</protein>
<feature type="transmembrane region" description="Helical" evidence="1">
    <location>
        <begin position="65"/>
        <end position="86"/>
    </location>
</feature>
<dbReference type="RefSeq" id="WP_114592621.1">
    <property type="nucleotide sequence ID" value="NZ_CP031165.1"/>
</dbReference>
<evidence type="ECO:0000256" key="1">
    <source>
        <dbReference type="SAM" id="Phobius"/>
    </source>
</evidence>